<feature type="transmembrane region" description="Helical" evidence="5">
    <location>
        <begin position="267"/>
        <end position="288"/>
    </location>
</feature>
<dbReference type="Pfam" id="PF08022">
    <property type="entry name" value="FAD_binding_8"/>
    <property type="match status" value="1"/>
</dbReference>
<dbReference type="Pfam" id="PF08030">
    <property type="entry name" value="NAD_binding_6"/>
    <property type="match status" value="1"/>
</dbReference>
<dbReference type="EMBL" id="JABBWK010000095">
    <property type="protein sequence ID" value="KAG1893556.1"/>
    <property type="molecule type" value="Genomic_DNA"/>
</dbReference>
<dbReference type="Proteomes" id="UP001195769">
    <property type="component" value="Unassembled WGS sequence"/>
</dbReference>
<dbReference type="InterPro" id="IPR013112">
    <property type="entry name" value="FAD-bd_8"/>
</dbReference>
<dbReference type="AlphaFoldDB" id="A0AAD4DTC1"/>
<gene>
    <name evidence="8" type="ORF">F5891DRAFT_1258588</name>
</gene>
<dbReference type="GO" id="GO:0005886">
    <property type="term" value="C:plasma membrane"/>
    <property type="evidence" value="ECO:0007669"/>
    <property type="project" value="TreeGrafter"/>
</dbReference>
<sequence length="728" mass="80827">MADNADTTVHKTPPRNSTLSANLEAGLKFITRSRFRCCQRTVNDVRPWIARDIQNFEKCEADTMLQELFARCTDFSQYLFGSQKSKLLKIKGHLTDFCDIEREPSTYAPFVKAANCALRELSKVKVHGIPASKVDDTTDVLLHVNDPKRTTRTNSPNTSLTLVVVPHQTALGKKVHETQESQVFTEMACKSPNDNFQWTDVRLTSHSSHAGIHWRLLMNAKLNYIHRMAARTCFMLLGVHGAGHIISDPYYRKLPGELSPRPVRRNIYEVLFHVHFLGVLIFLVGGYYHTKGAHLQRTAGRTGYGPRSGTGKMDAATETLSKNVIRLRLCRPMHFHWSPGQTAYLIMPSVSTLPFEAHPFTIASFDSSLLSTAPAEGQSSAEVMGSSAPFWKELAFLVNTQEVASKKETVKVFVNGPYGPSPDLGSYDASVLVAGGSGVSYTLPVFLNIIECICKGKALAPSSSRLLTSRIVEYVQWIEEEHAVRLAPPSLTISIRIFITASSSNTSREDNSSISSSTEKKDNPEPTYPIFAAYGITSLSTAPHCGRTSPSQLTTCIMFTEVYAIFAFKLAFFSSDRNEHIAQADHSLDQLANSLAKRSRARPSPYPPRDPCSAHSTLHVACLLPPQSLALTKESQELSVLSQTIGRARSGLVQELVEVFHVVEVGGRPAVDGQVQEENGLLADWFFQYWETLDVPYDYSLCQESDHIGHRPVWVNAYPVTRSCNFSH</sequence>
<accession>A0AAD4DTC1</accession>
<evidence type="ECO:0000259" key="6">
    <source>
        <dbReference type="Pfam" id="PF08022"/>
    </source>
</evidence>
<evidence type="ECO:0000256" key="1">
    <source>
        <dbReference type="ARBA" id="ARBA00022448"/>
    </source>
</evidence>
<evidence type="ECO:0000313" key="8">
    <source>
        <dbReference type="EMBL" id="KAG1893556.1"/>
    </source>
</evidence>
<dbReference type="CDD" id="cd06186">
    <property type="entry name" value="NOX_Duox_like_FAD_NADP"/>
    <property type="match status" value="1"/>
</dbReference>
<dbReference type="InterPro" id="IPR051410">
    <property type="entry name" value="Ferric/Cupric_Reductase"/>
</dbReference>
<keyword evidence="9" id="KW-1185">Reference proteome</keyword>
<dbReference type="GeneID" id="64664385"/>
<feature type="compositionally biased region" description="Low complexity" evidence="4">
    <location>
        <begin position="505"/>
        <end position="517"/>
    </location>
</feature>
<dbReference type="InterPro" id="IPR013121">
    <property type="entry name" value="Fe_red_NAD-bd_6"/>
</dbReference>
<evidence type="ECO:0008006" key="10">
    <source>
        <dbReference type="Google" id="ProtNLM"/>
    </source>
</evidence>
<feature type="region of interest" description="Disordered" evidence="4">
    <location>
        <begin position="505"/>
        <end position="526"/>
    </location>
</feature>
<dbReference type="RefSeq" id="XP_041219132.1">
    <property type="nucleotide sequence ID" value="XM_041370087.1"/>
</dbReference>
<keyword evidence="2" id="KW-0249">Electron transport</keyword>
<dbReference type="GO" id="GO:0000293">
    <property type="term" value="F:ferric-chelate reductase activity"/>
    <property type="evidence" value="ECO:0007669"/>
    <property type="project" value="TreeGrafter"/>
</dbReference>
<dbReference type="Gene3D" id="3.40.50.80">
    <property type="entry name" value="Nucleotide-binding domain of ferredoxin-NADP reductase (FNR) module"/>
    <property type="match status" value="1"/>
</dbReference>
<protein>
    <recommendedName>
        <fullName evidence="10">FAD-binding FR-type domain-containing protein</fullName>
    </recommendedName>
</protein>
<comment type="caution">
    <text evidence="8">The sequence shown here is derived from an EMBL/GenBank/DDBJ whole genome shotgun (WGS) entry which is preliminary data.</text>
</comment>
<keyword evidence="1" id="KW-0813">Transport</keyword>
<feature type="domain" description="Ferric reductase NAD binding" evidence="7">
    <location>
        <begin position="428"/>
        <end position="541"/>
    </location>
</feature>
<dbReference type="GO" id="GO:0006879">
    <property type="term" value="P:intracellular iron ion homeostasis"/>
    <property type="evidence" value="ECO:0007669"/>
    <property type="project" value="TreeGrafter"/>
</dbReference>
<evidence type="ECO:0000256" key="2">
    <source>
        <dbReference type="ARBA" id="ARBA00022982"/>
    </source>
</evidence>
<evidence type="ECO:0000259" key="7">
    <source>
        <dbReference type="Pfam" id="PF08030"/>
    </source>
</evidence>
<dbReference type="InterPro" id="IPR039261">
    <property type="entry name" value="FNR_nucleotide-bd"/>
</dbReference>
<evidence type="ECO:0000256" key="4">
    <source>
        <dbReference type="SAM" id="MobiDB-lite"/>
    </source>
</evidence>
<feature type="domain" description="FAD-binding 8" evidence="6">
    <location>
        <begin position="317"/>
        <end position="421"/>
    </location>
</feature>
<evidence type="ECO:0000256" key="5">
    <source>
        <dbReference type="SAM" id="Phobius"/>
    </source>
</evidence>
<name>A0AAD4DTC1_9AGAM</name>
<reference evidence="8" key="1">
    <citation type="journal article" date="2020" name="New Phytol.">
        <title>Comparative genomics reveals dynamic genome evolution in host specialist ectomycorrhizal fungi.</title>
        <authorList>
            <person name="Lofgren L.A."/>
            <person name="Nguyen N.H."/>
            <person name="Vilgalys R."/>
            <person name="Ruytinx J."/>
            <person name="Liao H.L."/>
            <person name="Branco S."/>
            <person name="Kuo A."/>
            <person name="LaButti K."/>
            <person name="Lipzen A."/>
            <person name="Andreopoulos W."/>
            <person name="Pangilinan J."/>
            <person name="Riley R."/>
            <person name="Hundley H."/>
            <person name="Na H."/>
            <person name="Barry K."/>
            <person name="Grigoriev I.V."/>
            <person name="Stajich J.E."/>
            <person name="Kennedy P.G."/>
        </authorList>
    </citation>
    <scope>NUCLEOTIDE SEQUENCE</scope>
    <source>
        <strain evidence="8">FC203</strain>
    </source>
</reference>
<keyword evidence="5" id="KW-1133">Transmembrane helix</keyword>
<proteinExistence type="predicted"/>
<dbReference type="PANTHER" id="PTHR32361">
    <property type="entry name" value="FERRIC/CUPRIC REDUCTASE TRANSMEMBRANE COMPONENT"/>
    <property type="match status" value="1"/>
</dbReference>
<organism evidence="8 9">
    <name type="scientific">Suillus fuscotomentosus</name>
    <dbReference type="NCBI Taxonomy" id="1912939"/>
    <lineage>
        <taxon>Eukaryota</taxon>
        <taxon>Fungi</taxon>
        <taxon>Dikarya</taxon>
        <taxon>Basidiomycota</taxon>
        <taxon>Agaricomycotina</taxon>
        <taxon>Agaricomycetes</taxon>
        <taxon>Agaricomycetidae</taxon>
        <taxon>Boletales</taxon>
        <taxon>Suillineae</taxon>
        <taxon>Suillaceae</taxon>
        <taxon>Suillus</taxon>
    </lineage>
</organism>
<keyword evidence="5" id="KW-0812">Transmembrane</keyword>
<evidence type="ECO:0000313" key="9">
    <source>
        <dbReference type="Proteomes" id="UP001195769"/>
    </source>
</evidence>
<dbReference type="PANTHER" id="PTHR32361:SF9">
    <property type="entry name" value="FERRIC REDUCTASE TRANSMEMBRANE COMPONENT 3-RELATED"/>
    <property type="match status" value="1"/>
</dbReference>
<dbReference type="GO" id="GO:0015677">
    <property type="term" value="P:copper ion import"/>
    <property type="evidence" value="ECO:0007669"/>
    <property type="project" value="TreeGrafter"/>
</dbReference>
<keyword evidence="5" id="KW-0472">Membrane</keyword>
<evidence type="ECO:0000256" key="3">
    <source>
        <dbReference type="ARBA" id="ARBA00023002"/>
    </source>
</evidence>
<keyword evidence="3" id="KW-0560">Oxidoreductase</keyword>
<dbReference type="GO" id="GO:0006826">
    <property type="term" value="P:iron ion transport"/>
    <property type="evidence" value="ECO:0007669"/>
    <property type="project" value="TreeGrafter"/>
</dbReference>